<dbReference type="EMBL" id="CAQJ01000099">
    <property type="protein sequence ID" value="CCQ91913.1"/>
    <property type="molecule type" value="Genomic_DNA"/>
</dbReference>
<dbReference type="InParanoid" id="M1Z1M7"/>
<dbReference type="STRING" id="1266370.NITGR_90052"/>
<organism evidence="1 2">
    <name type="scientific">Nitrospina gracilis (strain 3/211)</name>
    <dbReference type="NCBI Taxonomy" id="1266370"/>
    <lineage>
        <taxon>Bacteria</taxon>
        <taxon>Pseudomonadati</taxon>
        <taxon>Nitrospinota/Tectimicrobiota group</taxon>
        <taxon>Nitrospinota</taxon>
        <taxon>Nitrospinia</taxon>
        <taxon>Nitrospinales</taxon>
        <taxon>Nitrospinaceae</taxon>
        <taxon>Nitrospina</taxon>
    </lineage>
</organism>
<accession>M1Z1M7</accession>
<reference evidence="1 2" key="1">
    <citation type="journal article" date="2013" name="Front. Microbiol.">
        <title>The genome of Nitrospina gracilis illuminates the metabolism and evolution of the major marine nitrite oxidizer.</title>
        <authorList>
            <person name="Luecker S."/>
            <person name="Nowka B."/>
            <person name="Rattei T."/>
            <person name="Spieck E."/>
            <person name="and Daims H."/>
        </authorList>
    </citation>
    <scope>NUCLEOTIDE SEQUENCE [LARGE SCALE GENOMIC DNA]</scope>
    <source>
        <strain evidence="1 2">3/211</strain>
    </source>
</reference>
<dbReference type="HOGENOM" id="CLU_2410235_0_0_0"/>
<sequence>MCTPLRKASRPILISIRPPGVSGASKKGENPQEFVNYHTSMKAVKNFISRPARPLLKPGKHKGGTLLCSRVWKTVELFVKCCLDWIFKSMLI</sequence>
<name>M1Z1M7_NITG3</name>
<keyword evidence="2" id="KW-1185">Reference proteome</keyword>
<proteinExistence type="predicted"/>
<evidence type="ECO:0000313" key="1">
    <source>
        <dbReference type="EMBL" id="CCQ91913.1"/>
    </source>
</evidence>
<protein>
    <submittedName>
        <fullName evidence="1">Uncharacterized protein</fullName>
    </submittedName>
</protein>
<comment type="caution">
    <text evidence="1">The sequence shown here is derived from an EMBL/GenBank/DDBJ whole genome shotgun (WGS) entry which is preliminary data.</text>
</comment>
<gene>
    <name evidence="1" type="ORF">NITGR_90052</name>
</gene>
<dbReference type="Proteomes" id="UP000011704">
    <property type="component" value="Unassembled WGS sequence"/>
</dbReference>
<evidence type="ECO:0000313" key="2">
    <source>
        <dbReference type="Proteomes" id="UP000011704"/>
    </source>
</evidence>
<dbReference type="AlphaFoldDB" id="M1Z1M7"/>